<evidence type="ECO:0000313" key="6">
    <source>
        <dbReference type="Proteomes" id="UP000193467"/>
    </source>
</evidence>
<dbReference type="GO" id="GO:0005840">
    <property type="term" value="C:ribosome"/>
    <property type="evidence" value="ECO:0007669"/>
    <property type="project" value="UniProtKB-KW"/>
</dbReference>
<sequence>MNAFPMLRSALRTRAPAFPRMYYSTAPSAPADSTAPAASSSSSSAASPPPARSSTLDEIQAGLRAKATQSSSSPNSLSFSPSPTSKRSAAESDKYKWEAHFNVSTSSARSVPPPSIPTPQDNWRTSQIVGYTAPVTTTSARSVGVLGGDVGRAFRKLNRVLRENNVRRELKRQERFESGSDKRVRLDSERHRRRFKVAVGKAVSLAMRMKDM</sequence>
<comment type="caution">
    <text evidence="5">The sequence shown here is derived from an EMBL/GenBank/DDBJ whole genome shotgun (WGS) entry which is preliminary data.</text>
</comment>
<gene>
    <name evidence="5" type="ORF">BCR35DRAFT_304672</name>
</gene>
<keyword evidence="2" id="KW-0689">Ribosomal protein</keyword>
<dbReference type="Proteomes" id="UP000193467">
    <property type="component" value="Unassembled WGS sequence"/>
</dbReference>
<organism evidence="5 6">
    <name type="scientific">Leucosporidium creatinivorum</name>
    <dbReference type="NCBI Taxonomy" id="106004"/>
    <lineage>
        <taxon>Eukaryota</taxon>
        <taxon>Fungi</taxon>
        <taxon>Dikarya</taxon>
        <taxon>Basidiomycota</taxon>
        <taxon>Pucciniomycotina</taxon>
        <taxon>Microbotryomycetes</taxon>
        <taxon>Leucosporidiales</taxon>
        <taxon>Leucosporidium</taxon>
    </lineage>
</organism>
<dbReference type="GO" id="GO:0003735">
    <property type="term" value="F:structural constituent of ribosome"/>
    <property type="evidence" value="ECO:0007669"/>
    <property type="project" value="InterPro"/>
</dbReference>
<dbReference type="NCBIfam" id="TIGR00030">
    <property type="entry name" value="S21p"/>
    <property type="match status" value="1"/>
</dbReference>
<evidence type="ECO:0000256" key="1">
    <source>
        <dbReference type="ARBA" id="ARBA00006640"/>
    </source>
</evidence>
<dbReference type="GO" id="GO:0006412">
    <property type="term" value="P:translation"/>
    <property type="evidence" value="ECO:0007669"/>
    <property type="project" value="InterPro"/>
</dbReference>
<keyword evidence="3" id="KW-0687">Ribonucleoprotein</keyword>
<dbReference type="OrthoDB" id="2501249at2759"/>
<evidence type="ECO:0000313" key="5">
    <source>
        <dbReference type="EMBL" id="ORY79280.1"/>
    </source>
</evidence>
<name>A0A1Y2F5V1_9BASI</name>
<proteinExistence type="inferred from homology"/>
<comment type="similarity">
    <text evidence="1">Belongs to the bacterial ribosomal protein bS21 family.</text>
</comment>
<evidence type="ECO:0000256" key="4">
    <source>
        <dbReference type="SAM" id="MobiDB-lite"/>
    </source>
</evidence>
<keyword evidence="6" id="KW-1185">Reference proteome</keyword>
<reference evidence="5 6" key="1">
    <citation type="submission" date="2016-07" db="EMBL/GenBank/DDBJ databases">
        <title>Pervasive Adenine N6-methylation of Active Genes in Fungi.</title>
        <authorList>
            <consortium name="DOE Joint Genome Institute"/>
            <person name="Mondo S.J."/>
            <person name="Dannebaum R.O."/>
            <person name="Kuo R.C."/>
            <person name="Labutti K."/>
            <person name="Haridas S."/>
            <person name="Kuo A."/>
            <person name="Salamov A."/>
            <person name="Ahrendt S.R."/>
            <person name="Lipzen A."/>
            <person name="Sullivan W."/>
            <person name="Andreopoulos W.B."/>
            <person name="Clum A."/>
            <person name="Lindquist E."/>
            <person name="Daum C."/>
            <person name="Ramamoorthy G.K."/>
            <person name="Gryganskyi A."/>
            <person name="Culley D."/>
            <person name="Magnuson J.K."/>
            <person name="James T.Y."/>
            <person name="O'Malley M.A."/>
            <person name="Stajich J.E."/>
            <person name="Spatafora J.W."/>
            <person name="Visel A."/>
            <person name="Grigoriev I.V."/>
        </authorList>
    </citation>
    <scope>NUCLEOTIDE SEQUENCE [LARGE SCALE GENOMIC DNA]</scope>
    <source>
        <strain evidence="5 6">62-1032</strain>
    </source>
</reference>
<dbReference type="STRING" id="106004.A0A1Y2F5V1"/>
<dbReference type="InterPro" id="IPR001911">
    <property type="entry name" value="Ribosomal_bS21"/>
</dbReference>
<feature type="compositionally biased region" description="Low complexity" evidence="4">
    <location>
        <begin position="24"/>
        <end position="46"/>
    </location>
</feature>
<dbReference type="PANTHER" id="PTHR41237">
    <property type="entry name" value="37S RIBOSOMAL PROTEIN MRP21, MITOCHONDRIAL"/>
    <property type="match status" value="1"/>
</dbReference>
<feature type="region of interest" description="Disordered" evidence="4">
    <location>
        <begin position="24"/>
        <end position="93"/>
    </location>
</feature>
<dbReference type="AlphaFoldDB" id="A0A1Y2F5V1"/>
<dbReference type="InParanoid" id="A0A1Y2F5V1"/>
<dbReference type="Pfam" id="PF01165">
    <property type="entry name" value="Ribosomal_S21"/>
    <property type="match status" value="1"/>
</dbReference>
<accession>A0A1Y2F5V1</accession>
<protein>
    <submittedName>
        <fullName evidence="5">Uncharacterized protein</fullName>
    </submittedName>
</protein>
<dbReference type="GO" id="GO:1990904">
    <property type="term" value="C:ribonucleoprotein complex"/>
    <property type="evidence" value="ECO:0007669"/>
    <property type="project" value="UniProtKB-KW"/>
</dbReference>
<dbReference type="PANTHER" id="PTHR41237:SF1">
    <property type="entry name" value="SMALL RIBOSOMAL SUBUNIT PROTEIN BS21M"/>
    <property type="match status" value="1"/>
</dbReference>
<dbReference type="EMBL" id="MCGR01000027">
    <property type="protein sequence ID" value="ORY79280.1"/>
    <property type="molecule type" value="Genomic_DNA"/>
</dbReference>
<evidence type="ECO:0000256" key="3">
    <source>
        <dbReference type="ARBA" id="ARBA00023274"/>
    </source>
</evidence>
<evidence type="ECO:0000256" key="2">
    <source>
        <dbReference type="ARBA" id="ARBA00022980"/>
    </source>
</evidence>
<feature type="compositionally biased region" description="Low complexity" evidence="4">
    <location>
        <begin position="70"/>
        <end position="87"/>
    </location>
</feature>
<dbReference type="InterPro" id="IPR052837">
    <property type="entry name" value="Mitoribosomal_bS21"/>
</dbReference>